<dbReference type="GO" id="GO:0019722">
    <property type="term" value="P:calcium-mediated signaling"/>
    <property type="evidence" value="ECO:0007669"/>
    <property type="project" value="InterPro"/>
</dbReference>
<keyword evidence="8" id="KW-1133">Transmembrane helix</keyword>
<feature type="domain" description="EF-hand" evidence="10">
    <location>
        <begin position="314"/>
        <end position="349"/>
    </location>
</feature>
<dbReference type="EMBL" id="MCGE01000014">
    <property type="protein sequence ID" value="ORZ14545.1"/>
    <property type="molecule type" value="Genomic_DNA"/>
</dbReference>
<dbReference type="Gene3D" id="3.30.60.90">
    <property type="match status" value="1"/>
</dbReference>
<dbReference type="CDD" id="cd00051">
    <property type="entry name" value="EFh"/>
    <property type="match status" value="1"/>
</dbReference>
<keyword evidence="8" id="KW-0812">Transmembrane</keyword>
<feature type="region of interest" description="Disordered" evidence="7">
    <location>
        <begin position="490"/>
        <end position="509"/>
    </location>
</feature>
<dbReference type="InterPro" id="IPR002048">
    <property type="entry name" value="EF_hand_dom"/>
</dbReference>
<dbReference type="Proteomes" id="UP000193560">
    <property type="component" value="Unassembled WGS sequence"/>
</dbReference>
<dbReference type="PROSITE" id="PS00018">
    <property type="entry name" value="EF_HAND_1"/>
    <property type="match status" value="2"/>
</dbReference>
<dbReference type="PROSITE" id="PS01357">
    <property type="entry name" value="ZF_ZZ_1"/>
    <property type="match status" value="1"/>
</dbReference>
<feature type="compositionally biased region" description="Basic and acidic residues" evidence="7">
    <location>
        <begin position="101"/>
        <end position="117"/>
    </location>
</feature>
<dbReference type="SUPFAM" id="SSF47473">
    <property type="entry name" value="EF-hand"/>
    <property type="match status" value="1"/>
</dbReference>
<gene>
    <name evidence="11" type="ORF">BCR42DRAFT_452305</name>
</gene>
<feature type="compositionally biased region" description="Low complexity" evidence="7">
    <location>
        <begin position="72"/>
        <end position="81"/>
    </location>
</feature>
<keyword evidence="4" id="KW-0862">Zinc</keyword>
<evidence type="ECO:0000256" key="4">
    <source>
        <dbReference type="ARBA" id="ARBA00022833"/>
    </source>
</evidence>
<keyword evidence="12" id="KW-1185">Reference proteome</keyword>
<reference evidence="11 12" key="1">
    <citation type="submission" date="2016-07" db="EMBL/GenBank/DDBJ databases">
        <title>Pervasive Adenine N6-methylation of Active Genes in Fungi.</title>
        <authorList>
            <consortium name="DOE Joint Genome Institute"/>
            <person name="Mondo S.J."/>
            <person name="Dannebaum R.O."/>
            <person name="Kuo R.C."/>
            <person name="Labutti K."/>
            <person name="Haridas S."/>
            <person name="Kuo A."/>
            <person name="Salamov A."/>
            <person name="Ahrendt S.R."/>
            <person name="Lipzen A."/>
            <person name="Sullivan W."/>
            <person name="Andreopoulos W.B."/>
            <person name="Clum A."/>
            <person name="Lindquist E."/>
            <person name="Daum C."/>
            <person name="Ramamoorthy G.K."/>
            <person name="Gryganskyi A."/>
            <person name="Culley D."/>
            <person name="Magnuson J.K."/>
            <person name="James T.Y."/>
            <person name="O'Malley M.A."/>
            <person name="Stajich J.E."/>
            <person name="Spatafora J.W."/>
            <person name="Visel A."/>
            <person name="Grigoriev I.V."/>
        </authorList>
    </citation>
    <scope>NUCLEOTIDE SEQUENCE [LARGE SCALE GENOMIC DNA]</scope>
    <source>
        <strain evidence="11 12">NRRL 1336</strain>
    </source>
</reference>
<dbReference type="PANTHER" id="PTHR23056">
    <property type="entry name" value="CALCINEURIN B"/>
    <property type="match status" value="1"/>
</dbReference>
<evidence type="ECO:0008006" key="13">
    <source>
        <dbReference type="Google" id="ProtNLM"/>
    </source>
</evidence>
<feature type="region of interest" description="Disordered" evidence="7">
    <location>
        <begin position="518"/>
        <end position="544"/>
    </location>
</feature>
<dbReference type="PROSITE" id="PS50222">
    <property type="entry name" value="EF_HAND_2"/>
    <property type="match status" value="3"/>
</dbReference>
<feature type="compositionally biased region" description="Acidic residues" evidence="7">
    <location>
        <begin position="441"/>
        <end position="451"/>
    </location>
</feature>
<feature type="region of interest" description="Disordered" evidence="7">
    <location>
        <begin position="420"/>
        <end position="477"/>
    </location>
</feature>
<dbReference type="PRINTS" id="PR00450">
    <property type="entry name" value="RECOVERIN"/>
</dbReference>
<keyword evidence="1" id="KW-0479">Metal-binding</keyword>
<dbReference type="SUPFAM" id="SSF57850">
    <property type="entry name" value="RING/U-box"/>
    <property type="match status" value="1"/>
</dbReference>
<feature type="compositionally biased region" description="Polar residues" evidence="7">
    <location>
        <begin position="456"/>
        <end position="476"/>
    </location>
</feature>
<evidence type="ECO:0000256" key="3">
    <source>
        <dbReference type="ARBA" id="ARBA00022771"/>
    </source>
</evidence>
<evidence type="ECO:0000256" key="5">
    <source>
        <dbReference type="ARBA" id="ARBA00022837"/>
    </source>
</evidence>
<dbReference type="GO" id="GO:0019900">
    <property type="term" value="F:kinase binding"/>
    <property type="evidence" value="ECO:0007669"/>
    <property type="project" value="InterPro"/>
</dbReference>
<evidence type="ECO:0000313" key="12">
    <source>
        <dbReference type="Proteomes" id="UP000193560"/>
    </source>
</evidence>
<dbReference type="PANTHER" id="PTHR23056:SF110">
    <property type="entry name" value="CALMODULIN"/>
    <property type="match status" value="1"/>
</dbReference>
<evidence type="ECO:0000259" key="9">
    <source>
        <dbReference type="PROSITE" id="PS50135"/>
    </source>
</evidence>
<feature type="domain" description="EF-hand" evidence="10">
    <location>
        <begin position="560"/>
        <end position="595"/>
    </location>
</feature>
<proteinExistence type="predicted"/>
<feature type="compositionally biased region" description="Basic residues" evidence="7">
    <location>
        <begin position="46"/>
        <end position="71"/>
    </location>
</feature>
<name>A0A1X2IEW9_9FUNG</name>
<evidence type="ECO:0000313" key="11">
    <source>
        <dbReference type="EMBL" id="ORZ14545.1"/>
    </source>
</evidence>
<feature type="compositionally biased region" description="Acidic residues" evidence="7">
    <location>
        <begin position="118"/>
        <end position="130"/>
    </location>
</feature>
<accession>A0A1X2IEW9</accession>
<dbReference type="GO" id="GO:0008270">
    <property type="term" value="F:zinc ion binding"/>
    <property type="evidence" value="ECO:0007669"/>
    <property type="project" value="UniProtKB-KW"/>
</dbReference>
<dbReference type="PROSITE" id="PS50135">
    <property type="entry name" value="ZF_ZZ_2"/>
    <property type="match status" value="1"/>
</dbReference>
<dbReference type="Pfam" id="PF00569">
    <property type="entry name" value="ZZ"/>
    <property type="match status" value="1"/>
</dbReference>
<sequence>MPRFSPFLIVVSGIVTGVGVIVTVRYTLKYKRREEVDAQQQQQRQQQRRRSTTRRRQGISAQQRRRQRRISTRNGQQQQQQNRRRSSLEEEHDDWLLPLHLDSDNDRDADTLTRSDNIDDGDDSDGVDDTSELHIEAPSYPNEQTDRLLSLFTEWQEDDDSDNKNLLQLLHSISENQARKEGYIHRGITCNKCAVSPIRGIRYKCANCVDFDLCDMCEASNKHTHTHVFLKIRIPIPPLANPRSALLPPFYPGKNDSLVLTADQARELESSSHFDQVELEALFAQYKSLSVVESTHGGINQTTFDQCLGPLGMEKNLITERIFAFFDRDRDGIITFPELVNGLSVLCKGNLDEKIEYAFNGYDLDEDGYISREELYWMFKSYFYLSMELVRDVVSAMEDDMMDNYEFPAGQPVSAAFNVPIPSAATSDGGDDSNNSSNSDNDNDNDDDDDDIANRGSYTSAIPSTSTQPRASSTNAHLYPQKHDYFKTLYTHSNDDDKDPTSPSAGTAIGLTEDHGQLLDDSLPEQDNNTRRTGKAARKEPTKQQWEEKFPIMETMAQDAIHEMVNKTFRNMVTQREGYISFEEFKQCVQTDSSIVSWFEALGTVF</sequence>
<keyword evidence="5" id="KW-0106">Calcium</keyword>
<dbReference type="CDD" id="cd02340">
    <property type="entry name" value="ZZ_NBR1_like"/>
    <property type="match status" value="1"/>
</dbReference>
<dbReference type="GO" id="GO:0005509">
    <property type="term" value="F:calcium ion binding"/>
    <property type="evidence" value="ECO:0007669"/>
    <property type="project" value="InterPro"/>
</dbReference>
<feature type="domain" description="ZZ-type" evidence="9">
    <location>
        <begin position="185"/>
        <end position="237"/>
    </location>
</feature>
<protein>
    <recommendedName>
        <fullName evidence="13">EF-hand</fullName>
    </recommendedName>
</protein>
<dbReference type="InterPro" id="IPR000433">
    <property type="entry name" value="Znf_ZZ"/>
</dbReference>
<evidence type="ECO:0000256" key="6">
    <source>
        <dbReference type="PROSITE-ProRule" id="PRU00228"/>
    </source>
</evidence>
<dbReference type="InterPro" id="IPR043145">
    <property type="entry name" value="Znf_ZZ_sf"/>
</dbReference>
<dbReference type="InterPro" id="IPR011992">
    <property type="entry name" value="EF-hand-dom_pair"/>
</dbReference>
<evidence type="ECO:0000256" key="1">
    <source>
        <dbReference type="ARBA" id="ARBA00022723"/>
    </source>
</evidence>
<feature type="region of interest" description="Disordered" evidence="7">
    <location>
        <begin position="34"/>
        <end position="140"/>
    </location>
</feature>
<comment type="caution">
    <text evidence="11">The sequence shown here is derived from an EMBL/GenBank/DDBJ whole genome shotgun (WGS) entry which is preliminary data.</text>
</comment>
<dbReference type="Pfam" id="PF13405">
    <property type="entry name" value="EF-hand_6"/>
    <property type="match status" value="1"/>
</dbReference>
<dbReference type="InterPro" id="IPR018247">
    <property type="entry name" value="EF_Hand_1_Ca_BS"/>
</dbReference>
<dbReference type="Pfam" id="PF13202">
    <property type="entry name" value="EF-hand_5"/>
    <property type="match status" value="1"/>
</dbReference>
<feature type="transmembrane region" description="Helical" evidence="8">
    <location>
        <begin position="6"/>
        <end position="28"/>
    </location>
</feature>
<dbReference type="Gene3D" id="1.10.238.10">
    <property type="entry name" value="EF-hand"/>
    <property type="match status" value="2"/>
</dbReference>
<feature type="domain" description="EF-hand" evidence="10">
    <location>
        <begin position="350"/>
        <end position="385"/>
    </location>
</feature>
<organism evidence="11 12">
    <name type="scientific">Absidia repens</name>
    <dbReference type="NCBI Taxonomy" id="90262"/>
    <lineage>
        <taxon>Eukaryota</taxon>
        <taxon>Fungi</taxon>
        <taxon>Fungi incertae sedis</taxon>
        <taxon>Mucoromycota</taxon>
        <taxon>Mucoromycotina</taxon>
        <taxon>Mucoromycetes</taxon>
        <taxon>Mucorales</taxon>
        <taxon>Cunninghamellaceae</taxon>
        <taxon>Absidia</taxon>
    </lineage>
</organism>
<dbReference type="InterPro" id="IPR045198">
    <property type="entry name" value="CNBL1-10"/>
</dbReference>
<evidence type="ECO:0000256" key="8">
    <source>
        <dbReference type="SAM" id="Phobius"/>
    </source>
</evidence>
<dbReference type="SMART" id="SM00054">
    <property type="entry name" value="EFh"/>
    <property type="match status" value="3"/>
</dbReference>
<evidence type="ECO:0000256" key="2">
    <source>
        <dbReference type="ARBA" id="ARBA00022737"/>
    </source>
</evidence>
<keyword evidence="8" id="KW-0472">Membrane</keyword>
<keyword evidence="3 6" id="KW-0863">Zinc-finger</keyword>
<dbReference type="SMART" id="SM00291">
    <property type="entry name" value="ZnF_ZZ"/>
    <property type="match status" value="1"/>
</dbReference>
<keyword evidence="2" id="KW-0677">Repeat</keyword>
<dbReference type="STRING" id="90262.A0A1X2IEW9"/>
<evidence type="ECO:0000259" key="10">
    <source>
        <dbReference type="PROSITE" id="PS50222"/>
    </source>
</evidence>
<dbReference type="AlphaFoldDB" id="A0A1X2IEW9"/>
<dbReference type="OrthoDB" id="2122982at2759"/>
<evidence type="ECO:0000256" key="7">
    <source>
        <dbReference type="SAM" id="MobiDB-lite"/>
    </source>
</evidence>